<gene>
    <name evidence="1" type="ORF">A3D01_06475</name>
</gene>
<sequence length="138" mass="16247">MVRKTTTHNAQLELDGGFQLNIHLLHRKRDLFKGEAAGFSRKATIVEGVPFDSQRWYQIVITLTRARLPEEMVKNRHKKLVEKGLTPLIKVGKPFRFDPRRDRRSVSEAFKTWLQEQNLPDELFEQVKKIILSWVPKK</sequence>
<name>A0A1F7Z530_9BACT</name>
<evidence type="ECO:0000313" key="1">
    <source>
        <dbReference type="EMBL" id="OGM34657.1"/>
    </source>
</evidence>
<dbReference type="AlphaFoldDB" id="A0A1F7Z530"/>
<dbReference type="EMBL" id="MGGR01000004">
    <property type="protein sequence ID" value="OGM34657.1"/>
    <property type="molecule type" value="Genomic_DNA"/>
</dbReference>
<evidence type="ECO:0000313" key="2">
    <source>
        <dbReference type="Proteomes" id="UP000177169"/>
    </source>
</evidence>
<proteinExistence type="predicted"/>
<comment type="caution">
    <text evidence="1">The sequence shown here is derived from an EMBL/GenBank/DDBJ whole genome shotgun (WGS) entry which is preliminary data.</text>
</comment>
<accession>A0A1F7Z530</accession>
<reference evidence="1 2" key="1">
    <citation type="journal article" date="2016" name="Nat. Commun.">
        <title>Thousands of microbial genomes shed light on interconnected biogeochemical processes in an aquifer system.</title>
        <authorList>
            <person name="Anantharaman K."/>
            <person name="Brown C.T."/>
            <person name="Hug L.A."/>
            <person name="Sharon I."/>
            <person name="Castelle C.J."/>
            <person name="Probst A.J."/>
            <person name="Thomas B.C."/>
            <person name="Singh A."/>
            <person name="Wilkins M.J."/>
            <person name="Karaoz U."/>
            <person name="Brodie E.L."/>
            <person name="Williams K.H."/>
            <person name="Hubbard S.S."/>
            <person name="Banfield J.F."/>
        </authorList>
    </citation>
    <scope>NUCLEOTIDE SEQUENCE [LARGE SCALE GENOMIC DNA]</scope>
</reference>
<dbReference type="Proteomes" id="UP000177169">
    <property type="component" value="Unassembled WGS sequence"/>
</dbReference>
<protein>
    <submittedName>
        <fullName evidence="1">Uncharacterized protein</fullName>
    </submittedName>
</protein>
<organism evidence="1 2">
    <name type="scientific">Candidatus Woesebacteria bacterium RIFCSPHIGHO2_02_FULL_39_13</name>
    <dbReference type="NCBI Taxonomy" id="1802505"/>
    <lineage>
        <taxon>Bacteria</taxon>
        <taxon>Candidatus Woeseibacteriota</taxon>
    </lineage>
</organism>